<protein>
    <submittedName>
        <fullName evidence="1">Uncharacterized protein</fullName>
    </submittedName>
</protein>
<evidence type="ECO:0000313" key="2">
    <source>
        <dbReference type="Proteomes" id="UP000823674"/>
    </source>
</evidence>
<reference evidence="1 2" key="1">
    <citation type="submission" date="2021-03" db="EMBL/GenBank/DDBJ databases">
        <authorList>
            <person name="King G.J."/>
            <person name="Bancroft I."/>
            <person name="Baten A."/>
            <person name="Bloomfield J."/>
            <person name="Borpatragohain P."/>
            <person name="He Z."/>
            <person name="Irish N."/>
            <person name="Irwin J."/>
            <person name="Liu K."/>
            <person name="Mauleon R.P."/>
            <person name="Moore J."/>
            <person name="Morris R."/>
            <person name="Ostergaard L."/>
            <person name="Wang B."/>
            <person name="Wells R."/>
        </authorList>
    </citation>
    <scope>NUCLEOTIDE SEQUENCE [LARGE SCALE GENOMIC DNA]</scope>
    <source>
        <strain evidence="1">R-o-18</strain>
        <tissue evidence="1">Leaf</tissue>
    </source>
</reference>
<evidence type="ECO:0000313" key="1">
    <source>
        <dbReference type="EMBL" id="KAG5412399.1"/>
    </source>
</evidence>
<proteinExistence type="predicted"/>
<comment type="caution">
    <text evidence="1">The sequence shown here is derived from an EMBL/GenBank/DDBJ whole genome shotgun (WGS) entry which is preliminary data.</text>
</comment>
<dbReference type="EMBL" id="JADBGQ010000002">
    <property type="protein sequence ID" value="KAG5412399.1"/>
    <property type="molecule type" value="Genomic_DNA"/>
</dbReference>
<name>A0ABQ7NNF0_BRACM</name>
<gene>
    <name evidence="1" type="primary">A02g513070.1_BraROA</name>
    <name evidence="1" type="ORF">IGI04_008718</name>
</gene>
<dbReference type="Proteomes" id="UP000823674">
    <property type="component" value="Chromosome A02"/>
</dbReference>
<sequence length="216" mass="23736">MVRAGVAGSWAVMGWCGLGLNHQGSVGSWSWTRDSGKCHGPDFRTAQRKGRAVGQLLPKRCKRGSFVPFLSNCLVGFSSAVGAGFLYKLRVPGTENGTKFLRQSSAKLITDRKKERDRRLEKRTVCGGVGLPACSERGKARPEHWTKAMAGPGVKVLGIGRTDPWSDLTSRDQTWTVVKERYREDSGHGEMCGEWVIVDKCVVLIAYCATCELMID</sequence>
<organism evidence="1 2">
    <name type="scientific">Brassica rapa subsp. trilocularis</name>
    <dbReference type="NCBI Taxonomy" id="1813537"/>
    <lineage>
        <taxon>Eukaryota</taxon>
        <taxon>Viridiplantae</taxon>
        <taxon>Streptophyta</taxon>
        <taxon>Embryophyta</taxon>
        <taxon>Tracheophyta</taxon>
        <taxon>Spermatophyta</taxon>
        <taxon>Magnoliopsida</taxon>
        <taxon>eudicotyledons</taxon>
        <taxon>Gunneridae</taxon>
        <taxon>Pentapetalae</taxon>
        <taxon>rosids</taxon>
        <taxon>malvids</taxon>
        <taxon>Brassicales</taxon>
        <taxon>Brassicaceae</taxon>
        <taxon>Brassiceae</taxon>
        <taxon>Brassica</taxon>
    </lineage>
</organism>
<keyword evidence="2" id="KW-1185">Reference proteome</keyword>
<accession>A0ABQ7NNF0</accession>